<accession>A0AC34GIT9</accession>
<name>A0AC34GIT9_9BILA</name>
<dbReference type="Proteomes" id="UP000887579">
    <property type="component" value="Unplaced"/>
</dbReference>
<reference evidence="2" key="1">
    <citation type="submission" date="2022-11" db="UniProtKB">
        <authorList>
            <consortium name="WormBaseParasite"/>
        </authorList>
    </citation>
    <scope>IDENTIFICATION</scope>
</reference>
<sequence>MPVQEELIEENIQTPTTSETQIYSQPPEVIITEVSDLTPESEIPKSEITEHITFSETGEGSHRRISQVIAAQKHIIISDEAPEMISAITSMEEPTEIECHNLKSSQEMPSKNLFDTISFESDSEDSGLGVDSGSKRKNKSGLL</sequence>
<evidence type="ECO:0000313" key="1">
    <source>
        <dbReference type="Proteomes" id="UP000887579"/>
    </source>
</evidence>
<evidence type="ECO:0000313" key="2">
    <source>
        <dbReference type="WBParaSite" id="ES5_v2.g29527.t1"/>
    </source>
</evidence>
<protein>
    <submittedName>
        <fullName evidence="2">Uncharacterized protein</fullName>
    </submittedName>
</protein>
<dbReference type="WBParaSite" id="ES5_v2.g29527.t1">
    <property type="protein sequence ID" value="ES5_v2.g29527.t1"/>
    <property type="gene ID" value="ES5_v2.g29527"/>
</dbReference>
<proteinExistence type="predicted"/>
<organism evidence="1 2">
    <name type="scientific">Panagrolaimus sp. ES5</name>
    <dbReference type="NCBI Taxonomy" id="591445"/>
    <lineage>
        <taxon>Eukaryota</taxon>
        <taxon>Metazoa</taxon>
        <taxon>Ecdysozoa</taxon>
        <taxon>Nematoda</taxon>
        <taxon>Chromadorea</taxon>
        <taxon>Rhabditida</taxon>
        <taxon>Tylenchina</taxon>
        <taxon>Panagrolaimomorpha</taxon>
        <taxon>Panagrolaimoidea</taxon>
        <taxon>Panagrolaimidae</taxon>
        <taxon>Panagrolaimus</taxon>
    </lineage>
</organism>